<dbReference type="AlphaFoldDB" id="A0A9E8SE79"/>
<reference evidence="2" key="1">
    <citation type="submission" date="2022-11" db="EMBL/GenBank/DDBJ databases">
        <title>Lacinutrix neustonica HL-RS19T sp. nov., isolated from the surface microlayer sample of brackish Lake Shihwa.</title>
        <authorList>
            <person name="Choi J.Y."/>
            <person name="Hwang C.Y."/>
        </authorList>
    </citation>
    <scope>NUCLEOTIDE SEQUENCE</scope>
    <source>
        <strain evidence="2">HL-RS19</strain>
    </source>
</reference>
<name>A0A9E8SE79_9FLAO</name>
<evidence type="ECO:0000256" key="1">
    <source>
        <dbReference type="SAM" id="SignalP"/>
    </source>
</evidence>
<feature type="signal peptide" evidence="1">
    <location>
        <begin position="1"/>
        <end position="19"/>
    </location>
</feature>
<evidence type="ECO:0000313" key="2">
    <source>
        <dbReference type="EMBL" id="WAC02477.1"/>
    </source>
</evidence>
<sequence length="276" mass="31468">MKKTTVLIIVFLISQVCLGQWTNLNSEIADTLTDIVFFDQQGVVTGENGLYYTLNGGEGSANWQRFEITDNTQSAQLYANTKFTSCHSNANSSPTNFTVYAVGEDLVNNKAVIMSLEFPSLNYNIVSLDLPNSRLTDIKYGKEFSKYYAVGNNGLLLTFMNDISNYGIVNNNITDDYTAINFNTAGYLAQIGSYNKYFRLNTFTNQLDEYSTPDEIHNDLTSIPYSVNDKYMRHSFTTKIVYSEYDYGPINGNTILASRKQKFYRYRSWNFHVKYS</sequence>
<protein>
    <submittedName>
        <fullName evidence="2">Uncharacterized protein</fullName>
    </submittedName>
</protein>
<dbReference type="KEGG" id="lnu:N7U66_01840"/>
<dbReference type="RefSeq" id="WP_267677075.1">
    <property type="nucleotide sequence ID" value="NZ_CP113088.1"/>
</dbReference>
<accession>A0A9E8SE79</accession>
<proteinExistence type="predicted"/>
<gene>
    <name evidence="2" type="ORF">N7U66_01840</name>
</gene>
<dbReference type="Proteomes" id="UP001164705">
    <property type="component" value="Chromosome"/>
</dbReference>
<keyword evidence="3" id="KW-1185">Reference proteome</keyword>
<evidence type="ECO:0000313" key="3">
    <source>
        <dbReference type="Proteomes" id="UP001164705"/>
    </source>
</evidence>
<keyword evidence="1" id="KW-0732">Signal</keyword>
<dbReference type="EMBL" id="CP113088">
    <property type="protein sequence ID" value="WAC02477.1"/>
    <property type="molecule type" value="Genomic_DNA"/>
</dbReference>
<organism evidence="2 3">
    <name type="scientific">Lacinutrix neustonica</name>
    <dbReference type="NCBI Taxonomy" id="2980107"/>
    <lineage>
        <taxon>Bacteria</taxon>
        <taxon>Pseudomonadati</taxon>
        <taxon>Bacteroidota</taxon>
        <taxon>Flavobacteriia</taxon>
        <taxon>Flavobacteriales</taxon>
        <taxon>Flavobacteriaceae</taxon>
        <taxon>Lacinutrix</taxon>
    </lineage>
</organism>
<feature type="chain" id="PRO_5038870261" evidence="1">
    <location>
        <begin position="20"/>
        <end position="276"/>
    </location>
</feature>